<name>A0A833TCE1_JUGRE</name>
<dbReference type="Proteomes" id="UP000619265">
    <property type="component" value="Unassembled WGS sequence"/>
</dbReference>
<dbReference type="InterPro" id="IPR040256">
    <property type="entry name" value="At4g02000-like"/>
</dbReference>
<evidence type="ECO:0000313" key="4">
    <source>
        <dbReference type="Proteomes" id="UP000619265"/>
    </source>
</evidence>
<comment type="caution">
    <text evidence="3">The sequence shown here is derived from an EMBL/GenBank/DDBJ whole genome shotgun (WGS) entry which is preliminary data.</text>
</comment>
<organism evidence="3 4">
    <name type="scientific">Juglans regia</name>
    <name type="common">English walnut</name>
    <dbReference type="NCBI Taxonomy" id="51240"/>
    <lineage>
        <taxon>Eukaryota</taxon>
        <taxon>Viridiplantae</taxon>
        <taxon>Streptophyta</taxon>
        <taxon>Embryophyta</taxon>
        <taxon>Tracheophyta</taxon>
        <taxon>Spermatophyta</taxon>
        <taxon>Magnoliopsida</taxon>
        <taxon>eudicotyledons</taxon>
        <taxon>Gunneridae</taxon>
        <taxon>Pentapetalae</taxon>
        <taxon>rosids</taxon>
        <taxon>fabids</taxon>
        <taxon>Fagales</taxon>
        <taxon>Juglandaceae</taxon>
        <taxon>Juglans</taxon>
    </lineage>
</organism>
<evidence type="ECO:0000256" key="1">
    <source>
        <dbReference type="SAM" id="MobiDB-lite"/>
    </source>
</evidence>
<feature type="region of interest" description="Disordered" evidence="1">
    <location>
        <begin position="350"/>
        <end position="369"/>
    </location>
</feature>
<dbReference type="PANTHER" id="PTHR31286">
    <property type="entry name" value="GLYCINE-RICH CELL WALL STRUCTURAL PROTEIN 1.8-LIKE"/>
    <property type="match status" value="1"/>
</dbReference>
<feature type="region of interest" description="Disordered" evidence="1">
    <location>
        <begin position="203"/>
        <end position="273"/>
    </location>
</feature>
<feature type="compositionally biased region" description="Basic and acidic residues" evidence="1">
    <location>
        <begin position="206"/>
        <end position="216"/>
    </location>
</feature>
<gene>
    <name evidence="3" type="ORF">F2P56_033998</name>
</gene>
<evidence type="ECO:0000313" key="3">
    <source>
        <dbReference type="EMBL" id="KAF5444906.1"/>
    </source>
</evidence>
<proteinExistence type="predicted"/>
<feature type="domain" description="Zinc knuckle CX2CX4HX4C" evidence="2">
    <location>
        <begin position="127"/>
        <end position="163"/>
    </location>
</feature>
<sequence>MAKIWRISQRAIFQEVNKNTFIITFETHADKLRILDGKSWFFDNALFLMMPYEGDVRPGNLSFEREAFWLQIHNLPLGCMTKEWGTHIGSSVGRVLEVNVEDDGIRWGRCLRVKVEISIFKAIARGHFISYQGSKHWINFRYEKLPMICFQCGCILHGEQGCLSSCGGQGEEGAPGAQFGSWLRVERALRQWALQHGYFRSGGAEETGKESRRMEEEASACSAGNRHPENWLETRQATHAIPQSQFTRNSERGGNSASGNTKPSSAKFKEENRGLATETSIVIRKEFAQEIQKEDSFTAGLVDGSDIVLETQFLNGSGSGDGLKPSVDFKGPPAQPPIVTTTYSEAIEGGKPLFSTTEPSRKGKGRENGSTVLMVRGPIRLRLDLYRVLAVNGLHIQIRKMKDQAKIAPTRDRLSLGSRRYLVETKGKETLADRGR</sequence>
<dbReference type="InterPro" id="IPR025836">
    <property type="entry name" value="Zn_knuckle_CX2CX4HX4C"/>
</dbReference>
<evidence type="ECO:0000259" key="2">
    <source>
        <dbReference type="Pfam" id="PF14392"/>
    </source>
</evidence>
<feature type="compositionally biased region" description="Polar residues" evidence="1">
    <location>
        <begin position="233"/>
        <end position="264"/>
    </location>
</feature>
<accession>A0A833TCE1</accession>
<dbReference type="PANTHER" id="PTHR31286:SF62">
    <property type="entry name" value="ZINC FINGER, CCHC-TYPE-LIKE PROTEIN"/>
    <property type="match status" value="1"/>
</dbReference>
<reference evidence="3" key="1">
    <citation type="submission" date="2015-10" db="EMBL/GenBank/DDBJ databases">
        <authorList>
            <person name="Martinez-Garcia P.J."/>
            <person name="Crepeau M.W."/>
            <person name="Puiu D."/>
            <person name="Gonzalez-Ibeas D."/>
            <person name="Whalen J."/>
            <person name="Stevens K."/>
            <person name="Paul R."/>
            <person name="Butterfield T."/>
            <person name="Britton M."/>
            <person name="Reagan R."/>
            <person name="Chakraborty S."/>
            <person name="Walawage S.L."/>
            <person name="Vasquez-Gross H.A."/>
            <person name="Cardeno C."/>
            <person name="Famula R."/>
            <person name="Pratt K."/>
            <person name="Kuruganti S."/>
            <person name="Aradhya M.K."/>
            <person name="Leslie C.A."/>
            <person name="Dandekar A.M."/>
            <person name="Salzberg S.L."/>
            <person name="Wegrzyn J.L."/>
            <person name="Langley C.H."/>
            <person name="Neale D.B."/>
        </authorList>
    </citation>
    <scope>NUCLEOTIDE SEQUENCE</scope>
    <source>
        <tissue evidence="3">Leaves</tissue>
    </source>
</reference>
<dbReference type="Gramene" id="Jr15_04660_p1">
    <property type="protein sequence ID" value="cds.Jr15_04660_p1"/>
    <property type="gene ID" value="Jr15_04660"/>
</dbReference>
<reference evidence="3" key="2">
    <citation type="submission" date="2020-03" db="EMBL/GenBank/DDBJ databases">
        <title>Walnut 2.0.</title>
        <authorList>
            <person name="Marrano A."/>
            <person name="Britton M."/>
            <person name="Zimin A.V."/>
            <person name="Zaini P.A."/>
            <person name="Workman R."/>
            <person name="Puiu D."/>
            <person name="Bianco L."/>
            <person name="Allen B.J."/>
            <person name="Troggio M."/>
            <person name="Leslie C.A."/>
            <person name="Timp W."/>
            <person name="Dendekar A."/>
            <person name="Salzberg S.L."/>
            <person name="Neale D.B."/>
        </authorList>
    </citation>
    <scope>NUCLEOTIDE SEQUENCE</scope>
    <source>
        <tissue evidence="3">Leaves</tissue>
    </source>
</reference>
<dbReference type="AlphaFoldDB" id="A0A833TCE1"/>
<protein>
    <recommendedName>
        <fullName evidence="2">Zinc knuckle CX2CX4HX4C domain-containing protein</fullName>
    </recommendedName>
</protein>
<dbReference type="EMBL" id="LIHL02000015">
    <property type="protein sequence ID" value="KAF5444906.1"/>
    <property type="molecule type" value="Genomic_DNA"/>
</dbReference>
<dbReference type="Pfam" id="PF14392">
    <property type="entry name" value="zf-CCHC_4"/>
    <property type="match status" value="1"/>
</dbReference>